<dbReference type="OrthoDB" id="1301844at2759"/>
<dbReference type="SUPFAM" id="SSF52540">
    <property type="entry name" value="P-loop containing nucleoside triphosphate hydrolases"/>
    <property type="match status" value="1"/>
</dbReference>
<feature type="domain" description="NB-ARC" evidence="1">
    <location>
        <begin position="63"/>
        <end position="125"/>
    </location>
</feature>
<evidence type="ECO:0000313" key="3">
    <source>
        <dbReference type="Proteomes" id="UP000224567"/>
    </source>
</evidence>
<gene>
    <name evidence="2" type="ORF">CQW23_12804</name>
</gene>
<dbReference type="InterPro" id="IPR027417">
    <property type="entry name" value="P-loop_NTPase"/>
</dbReference>
<keyword evidence="3" id="KW-1185">Reference proteome</keyword>
<organism evidence="2 3">
    <name type="scientific">Capsicum baccatum</name>
    <name type="common">Peruvian pepper</name>
    <dbReference type="NCBI Taxonomy" id="33114"/>
    <lineage>
        <taxon>Eukaryota</taxon>
        <taxon>Viridiplantae</taxon>
        <taxon>Streptophyta</taxon>
        <taxon>Embryophyta</taxon>
        <taxon>Tracheophyta</taxon>
        <taxon>Spermatophyta</taxon>
        <taxon>Magnoliopsida</taxon>
        <taxon>eudicotyledons</taxon>
        <taxon>Gunneridae</taxon>
        <taxon>Pentapetalae</taxon>
        <taxon>asterids</taxon>
        <taxon>lamiids</taxon>
        <taxon>Solanales</taxon>
        <taxon>Solanaceae</taxon>
        <taxon>Solanoideae</taxon>
        <taxon>Capsiceae</taxon>
        <taxon>Capsicum</taxon>
    </lineage>
</organism>
<dbReference type="EMBL" id="MLFT02000005">
    <property type="protein sequence ID" value="PHT48596.1"/>
    <property type="molecule type" value="Genomic_DNA"/>
</dbReference>
<protein>
    <recommendedName>
        <fullName evidence="1">NB-ARC domain-containing protein</fullName>
    </recommendedName>
</protein>
<dbReference type="Gene3D" id="3.40.50.300">
    <property type="entry name" value="P-loop containing nucleotide triphosphate hydrolases"/>
    <property type="match status" value="1"/>
</dbReference>
<dbReference type="InterPro" id="IPR002182">
    <property type="entry name" value="NB-ARC"/>
</dbReference>
<reference evidence="3" key="2">
    <citation type="journal article" date="2017" name="J. Anim. Genet.">
        <title>Multiple reference genome sequences of hot pepper reveal the massive evolution of plant disease resistance genes by retroduplication.</title>
        <authorList>
            <person name="Kim S."/>
            <person name="Park J."/>
            <person name="Yeom S.-I."/>
            <person name="Kim Y.-M."/>
            <person name="Seo E."/>
            <person name="Kim K.-T."/>
            <person name="Kim M.-S."/>
            <person name="Lee J.M."/>
            <person name="Cheong K."/>
            <person name="Shin H.-S."/>
            <person name="Kim S.-B."/>
            <person name="Han K."/>
            <person name="Lee J."/>
            <person name="Park M."/>
            <person name="Lee H.-A."/>
            <person name="Lee H.-Y."/>
            <person name="Lee Y."/>
            <person name="Oh S."/>
            <person name="Lee J.H."/>
            <person name="Choi E."/>
            <person name="Choi E."/>
            <person name="Lee S.E."/>
            <person name="Jeon J."/>
            <person name="Kim H."/>
            <person name="Choi G."/>
            <person name="Song H."/>
            <person name="Lee J."/>
            <person name="Lee S.-C."/>
            <person name="Kwon J.-K."/>
            <person name="Lee H.-Y."/>
            <person name="Koo N."/>
            <person name="Hong Y."/>
            <person name="Kim R.W."/>
            <person name="Kang W.-H."/>
            <person name="Huh J.H."/>
            <person name="Kang B.-C."/>
            <person name="Yang T.-J."/>
            <person name="Lee Y.-H."/>
            <person name="Bennetzen J.L."/>
            <person name="Choi D."/>
        </authorList>
    </citation>
    <scope>NUCLEOTIDE SEQUENCE [LARGE SCALE GENOMIC DNA]</scope>
    <source>
        <strain evidence="3">cv. PBC81</strain>
    </source>
</reference>
<proteinExistence type="predicted"/>
<name>A0A2G2WTL1_CAPBA</name>
<dbReference type="Proteomes" id="UP000224567">
    <property type="component" value="Unassembled WGS sequence"/>
</dbReference>
<evidence type="ECO:0000259" key="1">
    <source>
        <dbReference type="Pfam" id="PF00931"/>
    </source>
</evidence>
<dbReference type="Pfam" id="PF00931">
    <property type="entry name" value="NB-ARC"/>
    <property type="match status" value="1"/>
</dbReference>
<accession>A0A2G2WTL1</accession>
<dbReference type="AlphaFoldDB" id="A0A2G2WTL1"/>
<dbReference type="PANTHER" id="PTHR19338:SF73">
    <property type="entry name" value="DISEASE RESISTANCE PROTEIN RGA2-LIKE"/>
    <property type="match status" value="1"/>
</dbReference>
<evidence type="ECO:0000313" key="2">
    <source>
        <dbReference type="EMBL" id="PHT48596.1"/>
    </source>
</evidence>
<dbReference type="GO" id="GO:0043531">
    <property type="term" value="F:ADP binding"/>
    <property type="evidence" value="ECO:0007669"/>
    <property type="project" value="InterPro"/>
</dbReference>
<dbReference type="PANTHER" id="PTHR19338">
    <property type="entry name" value="TRANSLOCASE OF INNER MITOCHONDRIAL MEMBRANE 13 HOMOLOG"/>
    <property type="match status" value="1"/>
</dbReference>
<comment type="caution">
    <text evidence="2">The sequence shown here is derived from an EMBL/GenBank/DDBJ whole genome shotgun (WGS) entry which is preliminary data.</text>
</comment>
<dbReference type="STRING" id="33114.A0A2G2WTL1"/>
<sequence>MKQNIPLTQLIFLLPDTVEKIKPVKKEVQEKITKKTSITFPNSPNKLVESYSSTTGKIFVGFEEETEWIIRKLTSGPTEINVIFIVGMIGIGKTTLAYKVYNDMSVVGHFDIRAWCTVNQDHNEKK</sequence>
<reference evidence="2 3" key="1">
    <citation type="journal article" date="2017" name="Genome Biol.">
        <title>New reference genome sequences of hot pepper reveal the massive evolution of plant disease-resistance genes by retroduplication.</title>
        <authorList>
            <person name="Kim S."/>
            <person name="Park J."/>
            <person name="Yeom S.I."/>
            <person name="Kim Y.M."/>
            <person name="Seo E."/>
            <person name="Kim K.T."/>
            <person name="Kim M.S."/>
            <person name="Lee J.M."/>
            <person name="Cheong K."/>
            <person name="Shin H.S."/>
            <person name="Kim S.B."/>
            <person name="Han K."/>
            <person name="Lee J."/>
            <person name="Park M."/>
            <person name="Lee H.A."/>
            <person name="Lee H.Y."/>
            <person name="Lee Y."/>
            <person name="Oh S."/>
            <person name="Lee J.H."/>
            <person name="Choi E."/>
            <person name="Choi E."/>
            <person name="Lee S.E."/>
            <person name="Jeon J."/>
            <person name="Kim H."/>
            <person name="Choi G."/>
            <person name="Song H."/>
            <person name="Lee J."/>
            <person name="Lee S.C."/>
            <person name="Kwon J.K."/>
            <person name="Lee H.Y."/>
            <person name="Koo N."/>
            <person name="Hong Y."/>
            <person name="Kim R.W."/>
            <person name="Kang W.H."/>
            <person name="Huh J.H."/>
            <person name="Kang B.C."/>
            <person name="Yang T.J."/>
            <person name="Lee Y.H."/>
            <person name="Bennetzen J.L."/>
            <person name="Choi D."/>
        </authorList>
    </citation>
    <scope>NUCLEOTIDE SEQUENCE [LARGE SCALE GENOMIC DNA]</scope>
    <source>
        <strain evidence="3">cv. PBC81</strain>
    </source>
</reference>